<dbReference type="RefSeq" id="XP_004184054.1">
    <property type="nucleotide sequence ID" value="XM_004184006.1"/>
</dbReference>
<accession>A0A0A1U1C5</accession>
<sequence>MNHTISPIYIQKTYDAPTFKKRQTLIKRESTNREHLSNAAIIGFANVYGIDLTIRCPVQKTTSLVTYDHLTIDSIGSTEMTVPHESITRNEKKSMYALMYNTLSQHIITTNFLNCQLTKPRVTTKTQKLLKFKWIDPFNELGFYLFGAGVISIIQNLPKEPINKKQQSLHLLPLNQQIIQLFEKCVDDTSKLSENGKRIFASQCDSVSNHIESNGVNANCVLVNDTTTCNTIVNLNDTPMTSTLCDCNPCFLGQRDTIATAKEEVVAGEQVNCS</sequence>
<evidence type="ECO:0000313" key="1">
    <source>
        <dbReference type="EMBL" id="ELP84708.1"/>
    </source>
</evidence>
<dbReference type="AlphaFoldDB" id="A0A0A1U1C5"/>
<keyword evidence="2" id="KW-1185">Reference proteome</keyword>
<protein>
    <submittedName>
        <fullName evidence="1">Uncharacterized protein</fullName>
    </submittedName>
</protein>
<gene>
    <name evidence="1" type="ORF">EIN_173830</name>
</gene>
<dbReference type="OrthoDB" id="27106at2759"/>
<name>A0A0A1U1C5_ENTIV</name>
<dbReference type="VEuPathDB" id="AmoebaDB:EIN_173830"/>
<reference evidence="1 2" key="1">
    <citation type="submission" date="2012-10" db="EMBL/GenBank/DDBJ databases">
        <authorList>
            <person name="Zafar N."/>
            <person name="Inman J."/>
            <person name="Hall N."/>
            <person name="Lorenzi H."/>
            <person name="Caler E."/>
        </authorList>
    </citation>
    <scope>NUCLEOTIDE SEQUENCE [LARGE SCALE GENOMIC DNA]</scope>
    <source>
        <strain evidence="1 2">IP1</strain>
    </source>
</reference>
<dbReference type="EMBL" id="KB207112">
    <property type="protein sequence ID" value="ELP84708.1"/>
    <property type="molecule type" value="Genomic_DNA"/>
</dbReference>
<dbReference type="OMA" id="RIFASQC"/>
<evidence type="ECO:0000313" key="2">
    <source>
        <dbReference type="Proteomes" id="UP000014680"/>
    </source>
</evidence>
<dbReference type="KEGG" id="eiv:EIN_173830"/>
<dbReference type="GeneID" id="14883519"/>
<proteinExistence type="predicted"/>
<organism evidence="1 2">
    <name type="scientific">Entamoeba invadens IP1</name>
    <dbReference type="NCBI Taxonomy" id="370355"/>
    <lineage>
        <taxon>Eukaryota</taxon>
        <taxon>Amoebozoa</taxon>
        <taxon>Evosea</taxon>
        <taxon>Archamoebae</taxon>
        <taxon>Mastigamoebida</taxon>
        <taxon>Entamoebidae</taxon>
        <taxon>Entamoeba</taxon>
    </lineage>
</organism>
<dbReference type="Proteomes" id="UP000014680">
    <property type="component" value="Unassembled WGS sequence"/>
</dbReference>